<evidence type="ECO:0000256" key="15">
    <source>
        <dbReference type="SAM" id="MobiDB-lite"/>
    </source>
</evidence>
<evidence type="ECO:0000259" key="16">
    <source>
        <dbReference type="PROSITE" id="PS50862"/>
    </source>
</evidence>
<dbReference type="GO" id="GO:0006430">
    <property type="term" value="P:lysyl-tRNA aminoacylation"/>
    <property type="evidence" value="ECO:0007669"/>
    <property type="project" value="UniProtKB-UniRule"/>
</dbReference>
<evidence type="ECO:0000313" key="17">
    <source>
        <dbReference type="EMBL" id="SUY75838.1"/>
    </source>
</evidence>
<dbReference type="EC" id="6.1.1.6" evidence="13"/>
<dbReference type="PRINTS" id="PR00982">
    <property type="entry name" value="TRNASYNTHLYS"/>
</dbReference>
<dbReference type="GO" id="GO:0005524">
    <property type="term" value="F:ATP binding"/>
    <property type="evidence" value="ECO:0007669"/>
    <property type="project" value="UniProtKB-UniRule"/>
</dbReference>
<evidence type="ECO:0000256" key="14">
    <source>
        <dbReference type="RuleBase" id="RU000336"/>
    </source>
</evidence>
<dbReference type="FunFam" id="2.40.50.140:FF:000024">
    <property type="entry name" value="Lysine--tRNA ligase"/>
    <property type="match status" value="1"/>
</dbReference>
<dbReference type="InterPro" id="IPR045864">
    <property type="entry name" value="aa-tRNA-synth_II/BPL/LPL"/>
</dbReference>
<evidence type="ECO:0000256" key="11">
    <source>
        <dbReference type="ARBA" id="ARBA00023146"/>
    </source>
</evidence>
<dbReference type="GO" id="GO:0042803">
    <property type="term" value="F:protein homodimerization activity"/>
    <property type="evidence" value="ECO:0007669"/>
    <property type="project" value="UniProtKB-ARBA"/>
</dbReference>
<sequence length="516" mass="58293">MTEQNISSAAENTAPQDENKLIAERREKLKALRESSKANGGVAFPNDFKPEHRAAALIAEHSDKDAEALDAAAIAVSVAGRMMLKRVMGKASFATVQDATGRIQAYVTRDAVGEEVYADFKKWDLGDIIAVEGQLMKTKTGELSIKATKIRLLTKSLRPMPDKFHGMADLEQKVRQRYVDLMTDEEARKRFVARSKAVAGIRDFMVEHGFLEVETPMLHPIPGGANAKPFITHHNALDQEMYLRIAPELYLKRLIVGGFERVFEINRNFRNEGISVRHNPEFTMMEFYAAYWNYQDLMDYTEKLIRDAAIKAVGTLELSYGGKPVDLAKPFERLTIPEAIVKYTEAGDNVANREWLTNALKKLGMKEDKDKLSTRTLASLQVLYFEEVVEEKLWNPTFIMEHPTEISPLARANDERPEVTERFELYITGREFGNGFSELNDAEDQAARFNAQVEAKDGGDDEAMYFDHDFVRALEYGMPPTGGCGIGIDRFMMLLTDSASIRDVILFPALRREQQV</sequence>
<keyword evidence="11 13" id="KW-0030">Aminoacyl-tRNA synthetase</keyword>
<dbReference type="GO" id="GO:0000049">
    <property type="term" value="F:tRNA binding"/>
    <property type="evidence" value="ECO:0007669"/>
    <property type="project" value="TreeGrafter"/>
</dbReference>
<dbReference type="GO" id="GO:0000287">
    <property type="term" value="F:magnesium ion binding"/>
    <property type="evidence" value="ECO:0007669"/>
    <property type="project" value="UniProtKB-UniRule"/>
</dbReference>
<dbReference type="Pfam" id="PF00152">
    <property type="entry name" value="tRNA-synt_2"/>
    <property type="match status" value="1"/>
</dbReference>
<evidence type="ECO:0000256" key="6">
    <source>
        <dbReference type="ARBA" id="ARBA00022723"/>
    </source>
</evidence>
<dbReference type="InterPro" id="IPR004364">
    <property type="entry name" value="Aa-tRNA-synt_II"/>
</dbReference>
<dbReference type="GO" id="GO:0005829">
    <property type="term" value="C:cytosol"/>
    <property type="evidence" value="ECO:0007669"/>
    <property type="project" value="UniProtKB-ARBA"/>
</dbReference>
<dbReference type="InterPro" id="IPR044136">
    <property type="entry name" value="Lys-tRNA-ligase_II_N"/>
</dbReference>
<dbReference type="SUPFAM" id="SSF50249">
    <property type="entry name" value="Nucleic acid-binding proteins"/>
    <property type="match status" value="1"/>
</dbReference>
<keyword evidence="5 13" id="KW-0436">Ligase</keyword>
<dbReference type="Gene3D" id="3.30.930.10">
    <property type="entry name" value="Bira Bifunctional Protein, Domain 2"/>
    <property type="match status" value="1"/>
</dbReference>
<protein>
    <recommendedName>
        <fullName evidence="13">Lysine--tRNA ligase</fullName>
        <ecNumber evidence="13">6.1.1.6</ecNumber>
    </recommendedName>
    <alternativeName>
        <fullName evidence="13">Lysyl-tRNA synthetase</fullName>
        <shortName evidence="13">LysRS</shortName>
    </alternativeName>
</protein>
<keyword evidence="7 13" id="KW-0547">Nucleotide-binding</keyword>
<name>A0A8B4S1T3_COMTE</name>
<dbReference type="EMBL" id="UFXL01000001">
    <property type="protein sequence ID" value="SUY75838.1"/>
    <property type="molecule type" value="Genomic_DNA"/>
</dbReference>
<feature type="binding site" evidence="13">
    <location>
        <position position="431"/>
    </location>
    <ligand>
        <name>Mg(2+)</name>
        <dbReference type="ChEBI" id="CHEBI:18420"/>
        <label>2</label>
    </ligand>
</feature>
<dbReference type="InterPro" id="IPR002313">
    <property type="entry name" value="Lys-tRNA-ligase_II"/>
</dbReference>
<dbReference type="SUPFAM" id="SSF55681">
    <property type="entry name" value="Class II aaRS and biotin synthetases"/>
    <property type="match status" value="1"/>
</dbReference>
<keyword evidence="9 13" id="KW-0460">Magnesium</keyword>
<reference evidence="17 18" key="1">
    <citation type="submission" date="2018-06" db="EMBL/GenBank/DDBJ databases">
        <authorList>
            <consortium name="Pathogen Informatics"/>
            <person name="Doyle S."/>
        </authorList>
    </citation>
    <scope>NUCLEOTIDE SEQUENCE [LARGE SCALE GENOMIC DNA]</scope>
    <source>
        <strain evidence="17 18">NCTC10698</strain>
    </source>
</reference>
<comment type="catalytic activity">
    <reaction evidence="12 13 14">
        <text>tRNA(Lys) + L-lysine + ATP = L-lysyl-tRNA(Lys) + AMP + diphosphate</text>
        <dbReference type="Rhea" id="RHEA:20792"/>
        <dbReference type="Rhea" id="RHEA-COMP:9696"/>
        <dbReference type="Rhea" id="RHEA-COMP:9697"/>
        <dbReference type="ChEBI" id="CHEBI:30616"/>
        <dbReference type="ChEBI" id="CHEBI:32551"/>
        <dbReference type="ChEBI" id="CHEBI:33019"/>
        <dbReference type="ChEBI" id="CHEBI:78442"/>
        <dbReference type="ChEBI" id="CHEBI:78529"/>
        <dbReference type="ChEBI" id="CHEBI:456215"/>
        <dbReference type="EC" id="6.1.1.6"/>
    </reaction>
</comment>
<feature type="domain" description="Aminoacyl-transfer RNA synthetases class-II family profile" evidence="16">
    <location>
        <begin position="201"/>
        <end position="508"/>
    </location>
</feature>
<dbReference type="GeneID" id="63995538"/>
<evidence type="ECO:0000256" key="3">
    <source>
        <dbReference type="ARBA" id="ARBA00011738"/>
    </source>
</evidence>
<comment type="cofactor">
    <cofactor evidence="13 14">
        <name>Mg(2+)</name>
        <dbReference type="ChEBI" id="CHEBI:18420"/>
    </cofactor>
    <text evidence="13 14">Binds 3 Mg(2+) ions per subunit.</text>
</comment>
<dbReference type="Pfam" id="PF01336">
    <property type="entry name" value="tRNA_anti-codon"/>
    <property type="match status" value="1"/>
</dbReference>
<dbReference type="InterPro" id="IPR004365">
    <property type="entry name" value="NA-bd_OB_tRNA"/>
</dbReference>
<dbReference type="AlphaFoldDB" id="A0A8B4S1T3"/>
<comment type="caution">
    <text evidence="17">The sequence shown here is derived from an EMBL/GenBank/DDBJ whole genome shotgun (WGS) entry which is preliminary data.</text>
</comment>
<evidence type="ECO:0000256" key="7">
    <source>
        <dbReference type="ARBA" id="ARBA00022741"/>
    </source>
</evidence>
<feature type="compositionally biased region" description="Polar residues" evidence="15">
    <location>
        <begin position="1"/>
        <end position="16"/>
    </location>
</feature>
<dbReference type="PANTHER" id="PTHR42918">
    <property type="entry name" value="LYSYL-TRNA SYNTHETASE"/>
    <property type="match status" value="1"/>
</dbReference>
<evidence type="ECO:0000313" key="18">
    <source>
        <dbReference type="Proteomes" id="UP000255070"/>
    </source>
</evidence>
<keyword evidence="8 13" id="KW-0067">ATP-binding</keyword>
<evidence type="ECO:0000256" key="13">
    <source>
        <dbReference type="HAMAP-Rule" id="MF_00252"/>
    </source>
</evidence>
<dbReference type="RefSeq" id="WP_003076619.1">
    <property type="nucleotide sequence ID" value="NZ_BBJZ01000006.1"/>
</dbReference>
<keyword evidence="18" id="KW-1185">Reference proteome</keyword>
<comment type="subunit">
    <text evidence="3 13">Homodimer.</text>
</comment>
<comment type="similarity">
    <text evidence="2 13">Belongs to the class-II aminoacyl-tRNA synthetase family.</text>
</comment>
<keyword evidence="6 13" id="KW-0479">Metal-binding</keyword>
<dbReference type="InterPro" id="IPR012340">
    <property type="entry name" value="NA-bd_OB-fold"/>
</dbReference>
<feature type="binding site" evidence="13">
    <location>
        <position position="431"/>
    </location>
    <ligand>
        <name>Mg(2+)</name>
        <dbReference type="ChEBI" id="CHEBI:18420"/>
        <label>1</label>
    </ligand>
</feature>
<dbReference type="HAMAP" id="MF_00252">
    <property type="entry name" value="Lys_tRNA_synth_class2"/>
    <property type="match status" value="1"/>
</dbReference>
<feature type="region of interest" description="Disordered" evidence="15">
    <location>
        <begin position="1"/>
        <end position="22"/>
    </location>
</feature>
<evidence type="ECO:0000256" key="8">
    <source>
        <dbReference type="ARBA" id="ARBA00022840"/>
    </source>
</evidence>
<dbReference type="InterPro" id="IPR006195">
    <property type="entry name" value="aa-tRNA-synth_II"/>
</dbReference>
<dbReference type="NCBIfam" id="TIGR00499">
    <property type="entry name" value="lysS_bact"/>
    <property type="match status" value="1"/>
</dbReference>
<dbReference type="Gene3D" id="2.40.50.140">
    <property type="entry name" value="Nucleic acid-binding proteins"/>
    <property type="match status" value="1"/>
</dbReference>
<dbReference type="NCBIfam" id="NF001756">
    <property type="entry name" value="PRK00484.1"/>
    <property type="match status" value="1"/>
</dbReference>
<comment type="subcellular location">
    <subcellularLocation>
        <location evidence="1 13">Cytoplasm</location>
    </subcellularLocation>
</comment>
<dbReference type="CDD" id="cd00775">
    <property type="entry name" value="LysRS_core"/>
    <property type="match status" value="1"/>
</dbReference>
<gene>
    <name evidence="17" type="primary">lysU</name>
    <name evidence="13" type="synonym">lysS</name>
    <name evidence="17" type="ORF">NCTC10698_01322</name>
</gene>
<evidence type="ECO:0000256" key="9">
    <source>
        <dbReference type="ARBA" id="ARBA00022842"/>
    </source>
</evidence>
<keyword evidence="4 13" id="KW-0963">Cytoplasm</keyword>
<dbReference type="PROSITE" id="PS50862">
    <property type="entry name" value="AA_TRNA_LIGASE_II"/>
    <property type="match status" value="1"/>
</dbReference>
<evidence type="ECO:0000256" key="12">
    <source>
        <dbReference type="ARBA" id="ARBA00048573"/>
    </source>
</evidence>
<evidence type="ECO:0000256" key="5">
    <source>
        <dbReference type="ARBA" id="ARBA00022598"/>
    </source>
</evidence>
<dbReference type="Proteomes" id="UP000255070">
    <property type="component" value="Unassembled WGS sequence"/>
</dbReference>
<proteinExistence type="inferred from homology"/>
<evidence type="ECO:0000256" key="1">
    <source>
        <dbReference type="ARBA" id="ARBA00004496"/>
    </source>
</evidence>
<dbReference type="GO" id="GO:0004824">
    <property type="term" value="F:lysine-tRNA ligase activity"/>
    <property type="evidence" value="ECO:0007669"/>
    <property type="project" value="UniProtKB-UniRule"/>
</dbReference>
<accession>A0A8B4S1T3</accession>
<keyword evidence="10 13" id="KW-0648">Protein biosynthesis</keyword>
<organism evidence="17 18">
    <name type="scientific">Comamonas testosteroni</name>
    <name type="common">Pseudomonas testosteroni</name>
    <dbReference type="NCBI Taxonomy" id="285"/>
    <lineage>
        <taxon>Bacteria</taxon>
        <taxon>Pseudomonadati</taxon>
        <taxon>Pseudomonadota</taxon>
        <taxon>Betaproteobacteria</taxon>
        <taxon>Burkholderiales</taxon>
        <taxon>Comamonadaceae</taxon>
        <taxon>Comamonas</taxon>
    </lineage>
</organism>
<feature type="binding site" evidence="13">
    <location>
        <position position="424"/>
    </location>
    <ligand>
        <name>Mg(2+)</name>
        <dbReference type="ChEBI" id="CHEBI:18420"/>
        <label>1</label>
    </ligand>
</feature>
<dbReference type="InterPro" id="IPR018149">
    <property type="entry name" value="Lys-tRNA-synth_II_C"/>
</dbReference>
<dbReference type="FunFam" id="3.30.930.10:FF:000001">
    <property type="entry name" value="Lysine--tRNA ligase"/>
    <property type="match status" value="1"/>
</dbReference>
<evidence type="ECO:0000256" key="2">
    <source>
        <dbReference type="ARBA" id="ARBA00008226"/>
    </source>
</evidence>
<dbReference type="PANTHER" id="PTHR42918:SF15">
    <property type="entry name" value="LYSINE--TRNA LIGASE, CHLOROPLASTIC_MITOCHONDRIAL"/>
    <property type="match status" value="1"/>
</dbReference>
<evidence type="ECO:0000256" key="10">
    <source>
        <dbReference type="ARBA" id="ARBA00022917"/>
    </source>
</evidence>
<evidence type="ECO:0000256" key="4">
    <source>
        <dbReference type="ARBA" id="ARBA00022490"/>
    </source>
</evidence>
<dbReference type="CDD" id="cd04322">
    <property type="entry name" value="LysRS_N"/>
    <property type="match status" value="1"/>
</dbReference>